<sequence>MALEVVGLGSDLLIGEPFQLMVKADGYDLHVTSMDEQDRYGVKDFVYELAIKEGVGEALGTATVTLRQVPTADWFVFVEVESFEDEIELTLQHSLDGHASKTWELDSPTEEVYPERKERTLPDPTTNSFHYVEFAEADGVSGSVLIGGQYQFQELLHTYDDLHDKTSHVYELIREMDQFVVAEDGEGVRLDVTTAAEAGMGHSWYLLSEAALFSNEEAFKRAQHIGIDEYKWLTPTDVLSKAPSTIFPYHEQGFVRSLVRQGAKKSLLELEASGCRFFESVNWNSFVQLESIRDDDGLWYSNYTSTWLERKYGIVTHYVDSRHNDNLFRNQERRARNLEIEEYRDEYLVYADFLVQKFEEGFVVETDNGAILVDYFSDDGEALPHASLNHALSLMNYLYDAYLKSGNEAYRMVADTMLRGIVDIGEDWIAPDGHVYYQLNQDGTLQSEDYRLVTYYDLLYTKKLLEEIKGSTEPLVDTLIEVKRAHLEEQELDWDVDVEHIEDYVGVIE</sequence>
<dbReference type="EMBL" id="JRJU01000032">
    <property type="protein sequence ID" value="KHF38709.1"/>
    <property type="molecule type" value="Genomic_DNA"/>
</dbReference>
<dbReference type="Proteomes" id="UP000030832">
    <property type="component" value="Unassembled WGS sequence"/>
</dbReference>
<keyword evidence="2" id="KW-1185">Reference proteome</keyword>
<name>A0A0B0IF60_9BACI</name>
<accession>A0A0B0IF60</accession>
<organism evidence="1 2">
    <name type="scientific">Halalkalibacter okhensis</name>
    <dbReference type="NCBI Taxonomy" id="333138"/>
    <lineage>
        <taxon>Bacteria</taxon>
        <taxon>Bacillati</taxon>
        <taxon>Bacillota</taxon>
        <taxon>Bacilli</taxon>
        <taxon>Bacillales</taxon>
        <taxon>Bacillaceae</taxon>
        <taxon>Halalkalibacter</taxon>
    </lineage>
</organism>
<reference evidence="1 2" key="1">
    <citation type="submission" date="2014-09" db="EMBL/GenBank/DDBJ databases">
        <title>Genome sequencing and annotation of Bacillus Okhensis strain Kh10-101T.</title>
        <authorList>
            <person name="Prakash J.S."/>
        </authorList>
    </citation>
    <scope>NUCLEOTIDE SEQUENCE [LARGE SCALE GENOMIC DNA]</scope>
    <source>
        <strain evidence="2">Kh10-101T</strain>
    </source>
</reference>
<protein>
    <recommendedName>
        <fullName evidence="3">D-glucuronyl C5-epimerase C-terminal domain-containing protein</fullName>
    </recommendedName>
</protein>
<dbReference type="STRING" id="333138.LQ50_19730"/>
<comment type="caution">
    <text evidence="1">The sequence shown here is derived from an EMBL/GenBank/DDBJ whole genome shotgun (WGS) entry which is preliminary data.</text>
</comment>
<dbReference type="eggNOG" id="ENOG5030ITQ">
    <property type="taxonomic scope" value="Bacteria"/>
</dbReference>
<dbReference type="AlphaFoldDB" id="A0A0B0IF60"/>
<evidence type="ECO:0000313" key="1">
    <source>
        <dbReference type="EMBL" id="KHF38709.1"/>
    </source>
</evidence>
<gene>
    <name evidence="1" type="ORF">LQ50_19730</name>
</gene>
<evidence type="ECO:0008006" key="3">
    <source>
        <dbReference type="Google" id="ProtNLM"/>
    </source>
</evidence>
<evidence type="ECO:0000313" key="2">
    <source>
        <dbReference type="Proteomes" id="UP000030832"/>
    </source>
</evidence>
<proteinExistence type="predicted"/>